<dbReference type="OrthoDB" id="619536at2759"/>
<dbReference type="FunCoup" id="A0A6P8ZWQ7">
    <property type="interactions" value="1213"/>
</dbReference>
<name>A0A6P8ZWQ7_THRPL</name>
<protein>
    <submittedName>
        <fullName evidence="2">Glomulin-like isoform X1</fullName>
    </submittedName>
</protein>
<reference evidence="2" key="1">
    <citation type="submission" date="2025-08" db="UniProtKB">
        <authorList>
            <consortium name="RefSeq"/>
        </authorList>
    </citation>
    <scope>IDENTIFICATION</scope>
    <source>
        <tissue evidence="2">Total insect</tissue>
    </source>
</reference>
<dbReference type="AlphaFoldDB" id="A0A6P8ZWQ7"/>
<dbReference type="PANTHER" id="PTHR15430:SF1">
    <property type="entry name" value="GLOMULIN"/>
    <property type="match status" value="1"/>
</dbReference>
<dbReference type="InterPro" id="IPR013877">
    <property type="entry name" value="YAP-bd/ALF4/Glomulin"/>
</dbReference>
<dbReference type="InterPro" id="IPR019516">
    <property type="entry name" value="Glomulin/ALF4"/>
</dbReference>
<evidence type="ECO:0000313" key="2">
    <source>
        <dbReference type="RefSeq" id="XP_034249555.1"/>
    </source>
</evidence>
<dbReference type="Pfam" id="PF08568">
    <property type="entry name" value="Kinetochor_Ybp2"/>
    <property type="match status" value="1"/>
</dbReference>
<sequence length="596" mass="68133">MANSADLVQAIAECIENSETNKASSILEDPKNKESISSNCWDIIHILCAKLNQDVYDKQPAMFHCCEKLLNKVTELSCPEEALLELIEQAECLDNDHRFLALLKPIHNLLKRMPDKRGRSLVWCLNLVATHLSALQEPDCYKFQGDERVLLDLDPATRRAIDIYDSIVPFYEPFIEEVSLFRPYESADKPIAAQRQYQRYVLAAFLIHLLGKPLVFMDLDYDGKTKSRIYCIAENIVGFLDHLMPDLVPILFDKYVAKKKISQNDDWDEDPLKMFLYEDKVPTLGLANLVYLTLAGGLSRQCIPRVYSSNFIFQIGLHLSTELLLVSHDLSVWKGLQLAERLMLIVPKSSIPFTMLDLPVHKKFCTTLEKVVVYCEVEGYRGKGIKVFQNYVMLMDFAAQYQVFIKLFPVLQHSGFKGLLVTMLKDTIRLTLNSVHIPHVQLYRGKSLLKLLEVYCVVPNGPEVDLMDHSDHIISLLNLLWYLSLADGGDVLGLWEHAPYLDRNFIHPLKNGLKLSRAHYELKIHQLEEERMGPQGKDSKKEKIEVAVTVHGQAVADLSYEEKKQILNVALNKFSIMESLLSNIREKVEGRFAART</sequence>
<accession>A0A6P8ZWQ7</accession>
<dbReference type="KEGG" id="tpal:117650317"/>
<evidence type="ECO:0000313" key="1">
    <source>
        <dbReference type="Proteomes" id="UP000515158"/>
    </source>
</evidence>
<dbReference type="RefSeq" id="XP_034249555.1">
    <property type="nucleotide sequence ID" value="XM_034393664.1"/>
</dbReference>
<dbReference type="GO" id="GO:0055105">
    <property type="term" value="F:ubiquitin-protein transferase inhibitor activity"/>
    <property type="evidence" value="ECO:0007669"/>
    <property type="project" value="TreeGrafter"/>
</dbReference>
<dbReference type="GeneID" id="117650317"/>
<keyword evidence="1" id="KW-1185">Reference proteome</keyword>
<dbReference type="PANTHER" id="PTHR15430">
    <property type="entry name" value="GLOMULIN"/>
    <property type="match status" value="1"/>
</dbReference>
<dbReference type="InParanoid" id="A0A6P8ZWQ7"/>
<organism evidence="2">
    <name type="scientific">Thrips palmi</name>
    <name type="common">Melon thrips</name>
    <dbReference type="NCBI Taxonomy" id="161013"/>
    <lineage>
        <taxon>Eukaryota</taxon>
        <taxon>Metazoa</taxon>
        <taxon>Ecdysozoa</taxon>
        <taxon>Arthropoda</taxon>
        <taxon>Hexapoda</taxon>
        <taxon>Insecta</taxon>
        <taxon>Pterygota</taxon>
        <taxon>Neoptera</taxon>
        <taxon>Paraneoptera</taxon>
        <taxon>Thysanoptera</taxon>
        <taxon>Terebrantia</taxon>
        <taxon>Thripoidea</taxon>
        <taxon>Thripidae</taxon>
        <taxon>Thrips</taxon>
    </lineage>
</organism>
<gene>
    <name evidence="2" type="primary">LOC117650317</name>
</gene>
<proteinExistence type="predicted"/>
<dbReference type="Proteomes" id="UP000515158">
    <property type="component" value="Unplaced"/>
</dbReference>
<dbReference type="GO" id="GO:0005737">
    <property type="term" value="C:cytoplasm"/>
    <property type="evidence" value="ECO:0007669"/>
    <property type="project" value="TreeGrafter"/>
</dbReference>